<dbReference type="InterPro" id="IPR003599">
    <property type="entry name" value="Ig_sub"/>
</dbReference>
<dbReference type="PANTHER" id="PTHR47633">
    <property type="entry name" value="IMMUNOGLOBULIN"/>
    <property type="match status" value="1"/>
</dbReference>
<reference evidence="3" key="1">
    <citation type="submission" date="2014-12" db="EMBL/GenBank/DDBJ databases">
        <title>Insight into the proteome of Arion vulgaris.</title>
        <authorList>
            <person name="Aradska J."/>
            <person name="Bulat T."/>
            <person name="Smidak R."/>
            <person name="Sarate P."/>
            <person name="Gangsoo J."/>
            <person name="Sialana F."/>
            <person name="Bilban M."/>
            <person name="Lubec G."/>
        </authorList>
    </citation>
    <scope>NUCLEOTIDE SEQUENCE</scope>
    <source>
        <tissue evidence="3">Skin</tissue>
    </source>
</reference>
<dbReference type="FunFam" id="2.60.40.10:FF:000119">
    <property type="entry name" value="Sallimus, isoform P"/>
    <property type="match status" value="1"/>
</dbReference>
<feature type="non-terminal residue" evidence="3">
    <location>
        <position position="1"/>
    </location>
</feature>
<dbReference type="Pfam" id="PF07679">
    <property type="entry name" value="I-set"/>
    <property type="match status" value="2"/>
</dbReference>
<dbReference type="InterPro" id="IPR036179">
    <property type="entry name" value="Ig-like_dom_sf"/>
</dbReference>
<dbReference type="InterPro" id="IPR013098">
    <property type="entry name" value="Ig_I-set"/>
</dbReference>
<dbReference type="PROSITE" id="PS50835">
    <property type="entry name" value="IG_LIKE"/>
    <property type="match status" value="2"/>
</dbReference>
<feature type="compositionally biased region" description="Basic and acidic residues" evidence="1">
    <location>
        <begin position="434"/>
        <end position="448"/>
    </location>
</feature>
<dbReference type="PANTHER" id="PTHR47633:SF4">
    <property type="entry name" value="MYOPALLADIN ISOFORM X1"/>
    <property type="match status" value="1"/>
</dbReference>
<accession>A0A0B7BGI8</accession>
<dbReference type="EMBL" id="HACG01045218">
    <property type="protein sequence ID" value="CEK92083.1"/>
    <property type="molecule type" value="Transcribed_RNA"/>
</dbReference>
<name>A0A0B7BGI8_9EUPU</name>
<feature type="non-terminal residue" evidence="3">
    <location>
        <position position="619"/>
    </location>
</feature>
<dbReference type="Gene3D" id="2.60.40.10">
    <property type="entry name" value="Immunoglobulins"/>
    <property type="match status" value="2"/>
</dbReference>
<sequence>VASRIIPAAPAPTPETSTPMLTEEEDDYQRKTVTDVKRYFSKHEEVPQPPPPKIQKPSKPITVLFKPREPSPSYDINKTGPVQLISYASDSEKGYLRLVDEEDLPRKVPVQLAEPEPSYLSETRKHIEPKLKPVTAIIKIPPPVAPKPERVISSATPTATGAPEFAPFTAVIPITPKQKEFRHVAPPTPKIEPKRTELYIPPSEPVRPQYISPVTTTEEVRFPPPIAPKTATPQAPPAPRTRMRKQPSPTEPKPIILRQEPPLERAPEKIDIHFVPKPLDIRDYQDSAVREHIRREGEAPPIEDVYDREKQKPALFKTLIQDIYLKENDAAHFECKLMPYGDPTMKVEWYKDNEPLHHGTRYKPAYDFGFVTLDILWMYPEDSGVYECRATNDYGVSSTSASVDCKPLRSIILDSQLPGDTAAKLQEMEENWRSHTSVDEQVIEEPKTKSPPSIDLKPEPLETEEGEPAKFLVKVSGYPRPRVTWWINGSLIAGGTRFKLTYDGMMHHLEIPRCREYDAGQIRVIAKNSQGEEEASTTLSVVPKEDWRAKLKQAPPKATEYKYRVQKDTEVVMAEQQYISVHTQLRHKDGAIISEPVHVERAKLVPITHAAPGEDKHIV</sequence>
<evidence type="ECO:0000256" key="1">
    <source>
        <dbReference type="SAM" id="MobiDB-lite"/>
    </source>
</evidence>
<protein>
    <recommendedName>
        <fullName evidence="2">Ig-like domain-containing protein</fullName>
    </recommendedName>
</protein>
<gene>
    <name evidence="3" type="primary">ORF186461</name>
</gene>
<feature type="region of interest" description="Disordered" evidence="1">
    <location>
        <begin position="1"/>
        <end position="30"/>
    </location>
</feature>
<feature type="region of interest" description="Disordered" evidence="1">
    <location>
        <begin position="41"/>
        <end position="60"/>
    </location>
</feature>
<proteinExistence type="predicted"/>
<dbReference type="FunFam" id="2.60.40.10:FF:000697">
    <property type="entry name" value="titin isoform X1"/>
    <property type="match status" value="1"/>
</dbReference>
<feature type="domain" description="Ig-like" evidence="2">
    <location>
        <begin position="313"/>
        <end position="404"/>
    </location>
</feature>
<evidence type="ECO:0000259" key="2">
    <source>
        <dbReference type="PROSITE" id="PS50835"/>
    </source>
</evidence>
<feature type="domain" description="Ig-like" evidence="2">
    <location>
        <begin position="452"/>
        <end position="540"/>
    </location>
</feature>
<feature type="region of interest" description="Disordered" evidence="1">
    <location>
        <begin position="220"/>
        <end position="255"/>
    </location>
</feature>
<evidence type="ECO:0000313" key="3">
    <source>
        <dbReference type="EMBL" id="CEK92083.1"/>
    </source>
</evidence>
<dbReference type="InterPro" id="IPR007110">
    <property type="entry name" value="Ig-like_dom"/>
</dbReference>
<dbReference type="AlphaFoldDB" id="A0A0B7BGI8"/>
<dbReference type="InterPro" id="IPR013783">
    <property type="entry name" value="Ig-like_fold"/>
</dbReference>
<feature type="region of interest" description="Disordered" evidence="1">
    <location>
        <begin position="434"/>
        <end position="465"/>
    </location>
</feature>
<dbReference type="SUPFAM" id="SSF48726">
    <property type="entry name" value="Immunoglobulin"/>
    <property type="match status" value="2"/>
</dbReference>
<organism evidence="3">
    <name type="scientific">Arion vulgaris</name>
    <dbReference type="NCBI Taxonomy" id="1028688"/>
    <lineage>
        <taxon>Eukaryota</taxon>
        <taxon>Metazoa</taxon>
        <taxon>Spiralia</taxon>
        <taxon>Lophotrochozoa</taxon>
        <taxon>Mollusca</taxon>
        <taxon>Gastropoda</taxon>
        <taxon>Heterobranchia</taxon>
        <taxon>Euthyneura</taxon>
        <taxon>Panpulmonata</taxon>
        <taxon>Eupulmonata</taxon>
        <taxon>Stylommatophora</taxon>
        <taxon>Helicina</taxon>
        <taxon>Arionoidea</taxon>
        <taxon>Arionidae</taxon>
        <taxon>Arion</taxon>
    </lineage>
</organism>
<dbReference type="SMART" id="SM00409">
    <property type="entry name" value="IG"/>
    <property type="match status" value="2"/>
</dbReference>
<dbReference type="CDD" id="cd00096">
    <property type="entry name" value="Ig"/>
    <property type="match status" value="1"/>
</dbReference>